<dbReference type="PROSITE" id="PS50110">
    <property type="entry name" value="RESPONSE_REGULATORY"/>
    <property type="match status" value="1"/>
</dbReference>
<feature type="domain" description="Response regulatory" evidence="5">
    <location>
        <begin position="67"/>
        <end position="183"/>
    </location>
</feature>
<dbReference type="InterPro" id="IPR039420">
    <property type="entry name" value="WalR-like"/>
</dbReference>
<evidence type="ECO:0000313" key="6">
    <source>
        <dbReference type="EMBL" id="VVQ19042.1"/>
    </source>
</evidence>
<organism evidence="6 7">
    <name type="scientific">Pseudomonas fluorescens</name>
    <dbReference type="NCBI Taxonomy" id="294"/>
    <lineage>
        <taxon>Bacteria</taxon>
        <taxon>Pseudomonadati</taxon>
        <taxon>Pseudomonadota</taxon>
        <taxon>Gammaproteobacteria</taxon>
        <taxon>Pseudomonadales</taxon>
        <taxon>Pseudomonadaceae</taxon>
        <taxon>Pseudomonas</taxon>
    </lineage>
</organism>
<dbReference type="SMART" id="SM00448">
    <property type="entry name" value="REC"/>
    <property type="match status" value="1"/>
</dbReference>
<reference evidence="6 7" key="1">
    <citation type="submission" date="2019-09" db="EMBL/GenBank/DDBJ databases">
        <authorList>
            <person name="Chandra G."/>
            <person name="Truman W A."/>
        </authorList>
    </citation>
    <scope>NUCLEOTIDE SEQUENCE [LARGE SCALE GENOMIC DNA]</scope>
    <source>
        <strain evidence="6">PS938</strain>
    </source>
</reference>
<evidence type="ECO:0000256" key="1">
    <source>
        <dbReference type="ARBA" id="ARBA00022553"/>
    </source>
</evidence>
<dbReference type="Gene3D" id="3.40.50.2300">
    <property type="match status" value="1"/>
</dbReference>
<dbReference type="InterPro" id="IPR016032">
    <property type="entry name" value="Sig_transdc_resp-reg_C-effctor"/>
</dbReference>
<evidence type="ECO:0000259" key="5">
    <source>
        <dbReference type="PROSITE" id="PS50110"/>
    </source>
</evidence>
<dbReference type="InterPro" id="IPR011006">
    <property type="entry name" value="CheY-like_superfamily"/>
</dbReference>
<sequence>MPRILGKLVGNRPFQPIAPAARSSEHQRLRQKVQVCSVPANVKRCSRFHGLLATGEWEIQMVDHKIRVLLVDDHSIVRNGVRRMLETAGEIDVTGEAATAQDAMLLVREQDFDVALVDIQLPDKTGLQLLKLMRAEKPRLAVLMLSMHSVEAYALRAIKHGAAGYLTKDISAATLVAAVRKVASGGKHVSPELAEKLVNAIGRGDGAPHEALSDRELEVLKLLASGERIVRIAQILHLSPSTVTTYRARILEKTGMDSNAKLARYALENGLLT</sequence>
<evidence type="ECO:0000313" key="7">
    <source>
        <dbReference type="Proteomes" id="UP000327191"/>
    </source>
</evidence>
<evidence type="ECO:0000256" key="3">
    <source>
        <dbReference type="PROSITE-ProRule" id="PRU00169"/>
    </source>
</evidence>
<evidence type="ECO:0000259" key="4">
    <source>
        <dbReference type="PROSITE" id="PS50043"/>
    </source>
</evidence>
<dbReference type="PANTHER" id="PTHR43214:SF42">
    <property type="entry name" value="TRANSCRIPTIONAL REGULATORY PROTEIN DESR"/>
    <property type="match status" value="1"/>
</dbReference>
<keyword evidence="1 3" id="KW-0597">Phosphoprotein</keyword>
<proteinExistence type="predicted"/>
<keyword evidence="2" id="KW-0238">DNA-binding</keyword>
<protein>
    <submittedName>
        <fullName evidence="6">Transcriptional regulatory protein RcsB</fullName>
    </submittedName>
</protein>
<dbReference type="SUPFAM" id="SSF52172">
    <property type="entry name" value="CheY-like"/>
    <property type="match status" value="1"/>
</dbReference>
<dbReference type="Proteomes" id="UP000327191">
    <property type="component" value="Unassembled WGS sequence"/>
</dbReference>
<dbReference type="Pfam" id="PF00196">
    <property type="entry name" value="GerE"/>
    <property type="match status" value="1"/>
</dbReference>
<dbReference type="SMART" id="SM00421">
    <property type="entry name" value="HTH_LUXR"/>
    <property type="match status" value="1"/>
</dbReference>
<dbReference type="CDD" id="cd06170">
    <property type="entry name" value="LuxR_C_like"/>
    <property type="match status" value="1"/>
</dbReference>
<dbReference type="SUPFAM" id="SSF46894">
    <property type="entry name" value="C-terminal effector domain of the bipartite response regulators"/>
    <property type="match status" value="1"/>
</dbReference>
<dbReference type="PANTHER" id="PTHR43214">
    <property type="entry name" value="TWO-COMPONENT RESPONSE REGULATOR"/>
    <property type="match status" value="1"/>
</dbReference>
<dbReference type="InterPro" id="IPR000792">
    <property type="entry name" value="Tscrpt_reg_LuxR_C"/>
</dbReference>
<dbReference type="AlphaFoldDB" id="A0A5E7V4X3"/>
<dbReference type="GO" id="GO:0003677">
    <property type="term" value="F:DNA binding"/>
    <property type="evidence" value="ECO:0007669"/>
    <property type="project" value="UniProtKB-KW"/>
</dbReference>
<dbReference type="InterPro" id="IPR001789">
    <property type="entry name" value="Sig_transdc_resp-reg_receiver"/>
</dbReference>
<accession>A0A5E7V4X3</accession>
<dbReference type="GO" id="GO:0006355">
    <property type="term" value="P:regulation of DNA-templated transcription"/>
    <property type="evidence" value="ECO:0007669"/>
    <property type="project" value="InterPro"/>
</dbReference>
<dbReference type="Pfam" id="PF00072">
    <property type="entry name" value="Response_reg"/>
    <property type="match status" value="1"/>
</dbReference>
<evidence type="ECO:0000256" key="2">
    <source>
        <dbReference type="ARBA" id="ARBA00023125"/>
    </source>
</evidence>
<feature type="modified residue" description="4-aspartylphosphate" evidence="3">
    <location>
        <position position="118"/>
    </location>
</feature>
<feature type="domain" description="HTH luxR-type" evidence="4">
    <location>
        <begin position="205"/>
        <end position="270"/>
    </location>
</feature>
<dbReference type="EMBL" id="CABVJE010000023">
    <property type="protein sequence ID" value="VVQ19042.1"/>
    <property type="molecule type" value="Genomic_DNA"/>
</dbReference>
<dbReference type="PROSITE" id="PS50043">
    <property type="entry name" value="HTH_LUXR_2"/>
    <property type="match status" value="1"/>
</dbReference>
<name>A0A5E7V4X3_PSEFL</name>
<gene>
    <name evidence="6" type="primary">rcsB_2</name>
    <name evidence="6" type="ORF">PS938_04649</name>
</gene>
<dbReference type="GO" id="GO:0000160">
    <property type="term" value="P:phosphorelay signal transduction system"/>
    <property type="evidence" value="ECO:0007669"/>
    <property type="project" value="InterPro"/>
</dbReference>
<dbReference type="PRINTS" id="PR00038">
    <property type="entry name" value="HTHLUXR"/>
</dbReference>
<dbReference type="InterPro" id="IPR058245">
    <property type="entry name" value="NreC/VraR/RcsB-like_REC"/>
</dbReference>
<dbReference type="CDD" id="cd17535">
    <property type="entry name" value="REC_NarL-like"/>
    <property type="match status" value="1"/>
</dbReference>